<sequence>MGEREASFDDVCMCTDTCALAGASAFFAGIKDAVIVVNGPLWCYFFAMRHIEHSQPTISHRMICTQLDNDAIVFGAEAYLHEVLAPYVEQPPALLAIVSSCAAGLIGDDVEAIARGAGIRCPIVVLDSSGLIGSFADGWDKAARTTLQAFPPTRQIPKANAVNLIGMTSAYYNGENDAHELVRLLEMAGYVVNAVLGCDMSAAELGDLTRAALNIVVHDELGAKSARLLESICGMPYIAPLPPYGRTGTRRWLAEIGRALPTPCGDAAEEEIGRVTREDFLRINECKSLWGELRYDTAFIRAPRSVAWGLAQALRTEWADVCHLAVAAEAEEVCEAAIADEILGETDAVRMQQVLSAMEGGLLLGSSNESAHIDPKGAQYLAVAYPVQDALHLTESSFMGLRGARYIEEQLWNGNILRRKLSLS</sequence>
<reference evidence="2 3" key="1">
    <citation type="journal article" date="2019" name="Int. J. Syst. Evol. Microbiol.">
        <title>The Global Catalogue of Microorganisms (GCM) 10K type strain sequencing project: providing services to taxonomists for standard genome sequencing and annotation.</title>
        <authorList>
            <consortium name="The Broad Institute Genomics Platform"/>
            <consortium name="The Broad Institute Genome Sequencing Center for Infectious Disease"/>
            <person name="Wu L."/>
            <person name="Ma J."/>
        </authorList>
    </citation>
    <scope>NUCLEOTIDE SEQUENCE [LARGE SCALE GENOMIC DNA]</scope>
    <source>
        <strain evidence="2 3">JCM 8542</strain>
    </source>
</reference>
<dbReference type="SUPFAM" id="SSF53807">
    <property type="entry name" value="Helical backbone' metal receptor"/>
    <property type="match status" value="1"/>
</dbReference>
<keyword evidence="3" id="KW-1185">Reference proteome</keyword>
<evidence type="ECO:0000313" key="2">
    <source>
        <dbReference type="EMBL" id="GAA0204837.1"/>
    </source>
</evidence>
<evidence type="ECO:0000259" key="1">
    <source>
        <dbReference type="Pfam" id="PF00148"/>
    </source>
</evidence>
<feature type="domain" description="Nitrogenase/oxidoreductase component 1" evidence="1">
    <location>
        <begin position="18"/>
        <end position="411"/>
    </location>
</feature>
<name>A0ABN0SXC5_9FIRM</name>
<protein>
    <submittedName>
        <fullName evidence="2">Nitrogenase component 1</fullName>
    </submittedName>
</protein>
<dbReference type="Pfam" id="PF00148">
    <property type="entry name" value="Oxidored_nitro"/>
    <property type="match status" value="1"/>
</dbReference>
<dbReference type="InterPro" id="IPR049939">
    <property type="entry name" value="NifE-like"/>
</dbReference>
<dbReference type="InterPro" id="IPR000510">
    <property type="entry name" value="Nase/OxRdtase_comp1"/>
</dbReference>
<gene>
    <name evidence="2" type="ORF">GCM10008919_05170</name>
</gene>
<dbReference type="RefSeq" id="WP_304987900.1">
    <property type="nucleotide sequence ID" value="NZ_BAAACR010000002.1"/>
</dbReference>
<dbReference type="CDD" id="cd00316">
    <property type="entry name" value="Oxidoreductase_nitrogenase"/>
    <property type="match status" value="1"/>
</dbReference>
<dbReference type="Gene3D" id="3.40.50.1980">
    <property type="entry name" value="Nitrogenase molybdenum iron protein domain"/>
    <property type="match status" value="3"/>
</dbReference>
<proteinExistence type="predicted"/>
<comment type="caution">
    <text evidence="2">The sequence shown here is derived from an EMBL/GenBank/DDBJ whole genome shotgun (WGS) entry which is preliminary data.</text>
</comment>
<accession>A0ABN0SXC5</accession>
<dbReference type="Proteomes" id="UP001500399">
    <property type="component" value="Unassembled WGS sequence"/>
</dbReference>
<dbReference type="PANTHER" id="PTHR42956">
    <property type="entry name" value="NITROGENASE IRON-MOLYBDENUM COFACTOR BIOSYNTHESIS PROTEIN NIFE"/>
    <property type="match status" value="1"/>
</dbReference>
<dbReference type="PANTHER" id="PTHR42956:SF1">
    <property type="entry name" value="NITROGENASE IRON-MOLYBDENUM COFACTOR BIOSYNTHESIS PROTEIN NIFE"/>
    <property type="match status" value="1"/>
</dbReference>
<organism evidence="2 3">
    <name type="scientific">Selenomonas dianae</name>
    <dbReference type="NCBI Taxonomy" id="135079"/>
    <lineage>
        <taxon>Bacteria</taxon>
        <taxon>Bacillati</taxon>
        <taxon>Bacillota</taxon>
        <taxon>Negativicutes</taxon>
        <taxon>Selenomonadales</taxon>
        <taxon>Selenomonadaceae</taxon>
        <taxon>Selenomonas</taxon>
    </lineage>
</organism>
<dbReference type="EMBL" id="BAAACR010000002">
    <property type="protein sequence ID" value="GAA0204837.1"/>
    <property type="molecule type" value="Genomic_DNA"/>
</dbReference>
<evidence type="ECO:0000313" key="3">
    <source>
        <dbReference type="Proteomes" id="UP001500399"/>
    </source>
</evidence>